<dbReference type="InterPro" id="IPR010652">
    <property type="entry name" value="DUF1232"/>
</dbReference>
<dbReference type="AlphaFoldDB" id="A0A148KMC7"/>
<feature type="domain" description="DUF1232" evidence="5">
    <location>
        <begin position="84"/>
        <end position="114"/>
    </location>
</feature>
<protein>
    <recommendedName>
        <fullName evidence="5">DUF1232 domain-containing protein</fullName>
    </recommendedName>
</protein>
<reference evidence="7" key="1">
    <citation type="submission" date="2016-02" db="EMBL/GenBank/DDBJ databases">
        <authorList>
            <person name="Schultz-Johansen M."/>
            <person name="Glaring M.A."/>
            <person name="Bech P.K."/>
            <person name="Stougaard P."/>
        </authorList>
    </citation>
    <scope>NUCLEOTIDE SEQUENCE [LARGE SCALE GENOMIC DNA]</scope>
    <source>
        <strain evidence="7">S66</strain>
    </source>
</reference>
<evidence type="ECO:0000313" key="6">
    <source>
        <dbReference type="EMBL" id="KXI27431.1"/>
    </source>
</evidence>
<evidence type="ECO:0000256" key="2">
    <source>
        <dbReference type="ARBA" id="ARBA00022692"/>
    </source>
</evidence>
<keyword evidence="4" id="KW-0472">Membrane</keyword>
<evidence type="ECO:0000313" key="7">
    <source>
        <dbReference type="Proteomes" id="UP000070299"/>
    </source>
</evidence>
<keyword evidence="3" id="KW-1133">Transmembrane helix</keyword>
<dbReference type="RefSeq" id="WP_068380902.1">
    <property type="nucleotide sequence ID" value="NZ_LSNE01000011.1"/>
</dbReference>
<dbReference type="STRING" id="1799789.AX660_22205"/>
<keyword evidence="2" id="KW-0812">Transmembrane</keyword>
<sequence length="180" mass="20844">MAFDITFSLTDTDLTYFKDVMRKACSGAATLDEKSILEKVKALSTEVKTGVPEFVVERLNKLDTLVKMVEDKEWQIPDEERKDVISALAYFGNPTDLIPDHIPALGFLDDAIMIELVVNELHDNIEAYVEFSEYREREKSRKDPSTITTGDWLEAKRKELHNRMYRRRSSRSGRSSFRIF</sequence>
<proteinExistence type="predicted"/>
<accession>A0A148KMC7</accession>
<dbReference type="Pfam" id="PF06803">
    <property type="entry name" value="DUF1232"/>
    <property type="match status" value="1"/>
</dbReference>
<keyword evidence="7" id="KW-1185">Reference proteome</keyword>
<name>A0A148KMC7_9ALTE</name>
<comment type="subcellular location">
    <subcellularLocation>
        <location evidence="1">Endomembrane system</location>
        <topology evidence="1">Multi-pass membrane protein</topology>
    </subcellularLocation>
</comment>
<evidence type="ECO:0000256" key="1">
    <source>
        <dbReference type="ARBA" id="ARBA00004127"/>
    </source>
</evidence>
<gene>
    <name evidence="6" type="ORF">AX660_22205</name>
</gene>
<dbReference type="OrthoDB" id="9813247at2"/>
<evidence type="ECO:0000256" key="4">
    <source>
        <dbReference type="ARBA" id="ARBA00023136"/>
    </source>
</evidence>
<comment type="caution">
    <text evidence="6">The sequence shown here is derived from an EMBL/GenBank/DDBJ whole genome shotgun (WGS) entry which is preliminary data.</text>
</comment>
<evidence type="ECO:0000256" key="3">
    <source>
        <dbReference type="ARBA" id="ARBA00022989"/>
    </source>
</evidence>
<dbReference type="EMBL" id="LSNE01000011">
    <property type="protein sequence ID" value="KXI27431.1"/>
    <property type="molecule type" value="Genomic_DNA"/>
</dbReference>
<dbReference type="GO" id="GO:0012505">
    <property type="term" value="C:endomembrane system"/>
    <property type="evidence" value="ECO:0007669"/>
    <property type="project" value="UniProtKB-SubCell"/>
</dbReference>
<organism evidence="6 7">
    <name type="scientific">Paraglaciecola hydrolytica</name>
    <dbReference type="NCBI Taxonomy" id="1799789"/>
    <lineage>
        <taxon>Bacteria</taxon>
        <taxon>Pseudomonadati</taxon>
        <taxon>Pseudomonadota</taxon>
        <taxon>Gammaproteobacteria</taxon>
        <taxon>Alteromonadales</taxon>
        <taxon>Alteromonadaceae</taxon>
        <taxon>Paraglaciecola</taxon>
    </lineage>
</organism>
<evidence type="ECO:0000259" key="5">
    <source>
        <dbReference type="Pfam" id="PF06803"/>
    </source>
</evidence>
<dbReference type="Proteomes" id="UP000070299">
    <property type="component" value="Unassembled WGS sequence"/>
</dbReference>